<dbReference type="SUPFAM" id="SSF103473">
    <property type="entry name" value="MFS general substrate transporter"/>
    <property type="match status" value="1"/>
</dbReference>
<dbReference type="InParanoid" id="A0A1V9XTH2"/>
<feature type="region of interest" description="Disordered" evidence="5">
    <location>
        <begin position="538"/>
        <end position="562"/>
    </location>
</feature>
<feature type="transmembrane region" description="Helical" evidence="6">
    <location>
        <begin position="21"/>
        <end position="41"/>
    </location>
</feature>
<feature type="transmembrane region" description="Helical" evidence="6">
    <location>
        <begin position="176"/>
        <end position="196"/>
    </location>
</feature>
<evidence type="ECO:0000256" key="2">
    <source>
        <dbReference type="ARBA" id="ARBA00022692"/>
    </source>
</evidence>
<keyword evidence="3 6" id="KW-1133">Transmembrane helix</keyword>
<dbReference type="InterPro" id="IPR020846">
    <property type="entry name" value="MFS_dom"/>
</dbReference>
<dbReference type="Pfam" id="PF00083">
    <property type="entry name" value="Sugar_tr"/>
    <property type="match status" value="1"/>
</dbReference>
<evidence type="ECO:0000256" key="4">
    <source>
        <dbReference type="ARBA" id="ARBA00023136"/>
    </source>
</evidence>
<feature type="transmembrane region" description="Helical" evidence="6">
    <location>
        <begin position="231"/>
        <end position="251"/>
    </location>
</feature>
<feature type="transmembrane region" description="Helical" evidence="6">
    <location>
        <begin position="325"/>
        <end position="344"/>
    </location>
</feature>
<organism evidence="8 9">
    <name type="scientific">Tropilaelaps mercedesae</name>
    <dbReference type="NCBI Taxonomy" id="418985"/>
    <lineage>
        <taxon>Eukaryota</taxon>
        <taxon>Metazoa</taxon>
        <taxon>Ecdysozoa</taxon>
        <taxon>Arthropoda</taxon>
        <taxon>Chelicerata</taxon>
        <taxon>Arachnida</taxon>
        <taxon>Acari</taxon>
        <taxon>Parasitiformes</taxon>
        <taxon>Mesostigmata</taxon>
        <taxon>Gamasina</taxon>
        <taxon>Dermanyssoidea</taxon>
        <taxon>Laelapidae</taxon>
        <taxon>Tropilaelaps</taxon>
    </lineage>
</organism>
<dbReference type="GO" id="GO:0016020">
    <property type="term" value="C:membrane"/>
    <property type="evidence" value="ECO:0007669"/>
    <property type="project" value="UniProtKB-SubCell"/>
</dbReference>
<proteinExistence type="predicted"/>
<feature type="transmembrane region" description="Helical" evidence="6">
    <location>
        <begin position="118"/>
        <end position="135"/>
    </location>
</feature>
<evidence type="ECO:0000256" key="1">
    <source>
        <dbReference type="ARBA" id="ARBA00004141"/>
    </source>
</evidence>
<evidence type="ECO:0000313" key="8">
    <source>
        <dbReference type="EMBL" id="OQR76712.1"/>
    </source>
</evidence>
<dbReference type="InterPro" id="IPR005828">
    <property type="entry name" value="MFS_sugar_transport-like"/>
</dbReference>
<dbReference type="PROSITE" id="PS50850">
    <property type="entry name" value="MFS"/>
    <property type="match status" value="1"/>
</dbReference>
<feature type="transmembrane region" description="Helical" evidence="6">
    <location>
        <begin position="381"/>
        <end position="399"/>
    </location>
</feature>
<comment type="caution">
    <text evidence="8">The sequence shown here is derived from an EMBL/GenBank/DDBJ whole genome shotgun (WGS) entry which is preliminary data.</text>
</comment>
<feature type="transmembrane region" description="Helical" evidence="6">
    <location>
        <begin position="203"/>
        <end position="225"/>
    </location>
</feature>
<evidence type="ECO:0000256" key="3">
    <source>
        <dbReference type="ARBA" id="ARBA00022989"/>
    </source>
</evidence>
<accession>A0A1V9XTH2</accession>
<evidence type="ECO:0000259" key="7">
    <source>
        <dbReference type="PROSITE" id="PS50850"/>
    </source>
</evidence>
<keyword evidence="2 6" id="KW-0812">Transmembrane</keyword>
<dbReference type="STRING" id="418985.A0A1V9XTH2"/>
<evidence type="ECO:0000256" key="6">
    <source>
        <dbReference type="SAM" id="Phobius"/>
    </source>
</evidence>
<evidence type="ECO:0000313" key="9">
    <source>
        <dbReference type="Proteomes" id="UP000192247"/>
    </source>
</evidence>
<dbReference type="InterPro" id="IPR036259">
    <property type="entry name" value="MFS_trans_sf"/>
</dbReference>
<feature type="compositionally biased region" description="Acidic residues" evidence="5">
    <location>
        <begin position="551"/>
        <end position="562"/>
    </location>
</feature>
<feature type="transmembrane region" description="Helical" evidence="6">
    <location>
        <begin position="356"/>
        <end position="374"/>
    </location>
</feature>
<dbReference type="GO" id="GO:0022857">
    <property type="term" value="F:transmembrane transporter activity"/>
    <property type="evidence" value="ECO:0007669"/>
    <property type="project" value="InterPro"/>
</dbReference>
<dbReference type="Gene3D" id="1.20.1250.20">
    <property type="entry name" value="MFS general substrate transporter like domains"/>
    <property type="match status" value="1"/>
</dbReference>
<name>A0A1V9XTH2_9ACAR</name>
<reference evidence="8 9" key="1">
    <citation type="journal article" date="2017" name="Gigascience">
        <title>Draft genome of the honey bee ectoparasitic mite, Tropilaelaps mercedesae, is shaped by the parasitic life history.</title>
        <authorList>
            <person name="Dong X."/>
            <person name="Armstrong S.D."/>
            <person name="Xia D."/>
            <person name="Makepeace B.L."/>
            <person name="Darby A.C."/>
            <person name="Kadowaki T."/>
        </authorList>
    </citation>
    <scope>NUCLEOTIDE SEQUENCE [LARGE SCALE GENOMIC DNA]</scope>
    <source>
        <strain evidence="8">Wuxi-XJTLU</strain>
    </source>
</reference>
<dbReference type="Proteomes" id="UP000192247">
    <property type="component" value="Unassembled WGS sequence"/>
</dbReference>
<protein>
    <submittedName>
        <fullName evidence="8">Solute carrier family 22 member 12-like</fullName>
    </submittedName>
</protein>
<feature type="transmembrane region" description="Helical" evidence="6">
    <location>
        <begin position="476"/>
        <end position="495"/>
    </location>
</feature>
<dbReference type="OrthoDB" id="5296287at2759"/>
<comment type="subcellular location">
    <subcellularLocation>
        <location evidence="1">Membrane</location>
        <topology evidence="1">Multi-pass membrane protein</topology>
    </subcellularLocation>
</comment>
<keyword evidence="9" id="KW-1185">Reference proteome</keyword>
<dbReference type="EMBL" id="MNPL01004482">
    <property type="protein sequence ID" value="OQR76712.1"/>
    <property type="molecule type" value="Genomic_DNA"/>
</dbReference>
<gene>
    <name evidence="8" type="ORF">BIW11_00548</name>
</gene>
<sequence length="562" mass="63083">MRLPERSEEPSGEITDLIGRVGLWHWIILAVIFTNSVFNAYGQLAMAFMLPPNIAYNCSEPQDGDWLELVRKQGDGYCERLVNGTLIACNAWSYDHSVHKSTILEEWNLVCHNDNLKPYPQALSMAGLIIGNVVFSHFSDHYGRKPAVYVGMVICVISCVAATVTSNFTIFNIGRFLSSISKIGIQASIVIFIEAIEASYRWMFSLLNGYGFHLGMLAVAATGYYGDSWRYLQGLIGGPSVGVLPFLFFVWESPRWLLSQKRTKEGIQVIERICRMNNIPRTQVDFHLPAIRRKYENLRTTPSKNALDLLKNKPNTGKSMAPRTIILWYLCFTFGILFYSATFMSTSLGSSPHVSFSIPIIGELIAITFVAVGVKFMRRKLIVLVTAILSAVGFFMLAFRHQLVAEQSDYFVQMAAIILIRSASAAFTQIYPVYSAEIYPTPLRNVGIGFCDLMYRLASTVDPFGRYYLPKVHPQLLPLLYGSMSLLSAVLTLALPETMNKALDDGIFARFSRRISEIATQIRRASVRAYRRSSVAVPTTSEKRQAKETTAIDEESEDSTKF</sequence>
<evidence type="ECO:0000256" key="5">
    <source>
        <dbReference type="SAM" id="MobiDB-lite"/>
    </source>
</evidence>
<dbReference type="PANTHER" id="PTHR24064">
    <property type="entry name" value="SOLUTE CARRIER FAMILY 22 MEMBER"/>
    <property type="match status" value="1"/>
</dbReference>
<feature type="domain" description="Major facilitator superfamily (MFS) profile" evidence="7">
    <location>
        <begin position="28"/>
        <end position="500"/>
    </location>
</feature>
<feature type="transmembrane region" description="Helical" evidence="6">
    <location>
        <begin position="147"/>
        <end position="170"/>
    </location>
</feature>
<dbReference type="AlphaFoldDB" id="A0A1V9XTH2"/>
<keyword evidence="4 6" id="KW-0472">Membrane</keyword>